<reference evidence="3" key="1">
    <citation type="submission" date="2021-02" db="EMBL/GenBank/DDBJ databases">
        <title>Metagenome analyses of Stigonema ocellatum DSM 106950, Chlorogloea purpurea SAG 13.99 and Gomphosphaeria aponina DSM 107014.</title>
        <authorList>
            <person name="Marter P."/>
            <person name="Huang S."/>
        </authorList>
    </citation>
    <scope>NUCLEOTIDE SEQUENCE</scope>
    <source>
        <strain evidence="3">JP213</strain>
    </source>
</reference>
<keyword evidence="1" id="KW-1133">Transmembrane helix</keyword>
<dbReference type="Proteomes" id="UP000767446">
    <property type="component" value="Unassembled WGS sequence"/>
</dbReference>
<gene>
    <name evidence="3" type="ORF">DSM107014_14225</name>
</gene>
<evidence type="ECO:0000313" key="3">
    <source>
        <dbReference type="EMBL" id="MBR8829032.1"/>
    </source>
</evidence>
<evidence type="ECO:0000313" key="4">
    <source>
        <dbReference type="Proteomes" id="UP000767446"/>
    </source>
</evidence>
<comment type="caution">
    <text evidence="3">The sequence shown here is derived from an EMBL/GenBank/DDBJ whole genome shotgun (WGS) entry which is preliminary data.</text>
</comment>
<sequence length="218" mass="23292">MLFHPANLSYWIFLGIGVLLFLLVIFSGGGDNDLEVETDVDADIEGDFSPGEILGWLGIGEAPLILLLAIDFSIWGVTGWMLNVGIGKMIGTIPGGIVAGGIMFTSLCVSLFMGKVISRPLGKIFVSFSEDVSSDRFLGCVGTVVSKKLPYLSSGKIGQADVRDIAGNLVTISVSIPQWSTVIPHQGQAILIIEQTPDCYLAIAKDSSDEDKWLEALN</sequence>
<proteinExistence type="predicted"/>
<evidence type="ECO:0000259" key="2">
    <source>
        <dbReference type="Pfam" id="PF21001"/>
    </source>
</evidence>
<evidence type="ECO:0000256" key="1">
    <source>
        <dbReference type="SAM" id="Phobius"/>
    </source>
</evidence>
<keyword evidence="1" id="KW-0472">Membrane</keyword>
<dbReference type="InterPro" id="IPR048376">
    <property type="entry name" value="YqiJ_N"/>
</dbReference>
<dbReference type="EMBL" id="JADQBC010000103">
    <property type="protein sequence ID" value="MBR8829032.1"/>
    <property type="molecule type" value="Genomic_DNA"/>
</dbReference>
<feature type="transmembrane region" description="Helical" evidence="1">
    <location>
        <begin position="53"/>
        <end position="77"/>
    </location>
</feature>
<feature type="domain" description="Inner membrane protein YqiJ N-terminal" evidence="2">
    <location>
        <begin position="12"/>
        <end position="102"/>
    </location>
</feature>
<name>A0A941JTN6_9CHRO</name>
<organism evidence="3 4">
    <name type="scientific">Gomphosphaeria aponina SAG 52.96 = DSM 107014</name>
    <dbReference type="NCBI Taxonomy" id="1521640"/>
    <lineage>
        <taxon>Bacteria</taxon>
        <taxon>Bacillati</taxon>
        <taxon>Cyanobacteriota</taxon>
        <taxon>Cyanophyceae</taxon>
        <taxon>Oscillatoriophycideae</taxon>
        <taxon>Chroococcales</taxon>
        <taxon>Gomphosphaeriaceae</taxon>
        <taxon>Gomphosphaeria</taxon>
    </lineage>
</organism>
<dbReference type="Pfam" id="PF21001">
    <property type="entry name" value="YqiJ_N"/>
    <property type="match status" value="1"/>
</dbReference>
<protein>
    <submittedName>
        <fullName evidence="3">DUF1449 family protein</fullName>
    </submittedName>
</protein>
<feature type="transmembrane region" description="Helical" evidence="1">
    <location>
        <begin position="7"/>
        <end position="26"/>
    </location>
</feature>
<keyword evidence="1" id="KW-0812">Transmembrane</keyword>
<feature type="transmembrane region" description="Helical" evidence="1">
    <location>
        <begin position="89"/>
        <end position="113"/>
    </location>
</feature>
<accession>A0A941JTN6</accession>
<dbReference type="AlphaFoldDB" id="A0A941JTN6"/>